<protein>
    <submittedName>
        <fullName evidence="10">Leader peptidase (Prepilin peptidase) / N-methyltransferase</fullName>
    </submittedName>
</protein>
<evidence type="ECO:0000259" key="9">
    <source>
        <dbReference type="Pfam" id="PF06750"/>
    </source>
</evidence>
<keyword evidence="10" id="KW-0808">Transferase</keyword>
<evidence type="ECO:0000256" key="6">
    <source>
        <dbReference type="ARBA" id="ARBA00023136"/>
    </source>
</evidence>
<evidence type="ECO:0000256" key="4">
    <source>
        <dbReference type="ARBA" id="ARBA00022692"/>
    </source>
</evidence>
<comment type="similarity">
    <text evidence="2">Belongs to the peptidase A24 family.</text>
</comment>
<keyword evidence="4 7" id="KW-0812">Transmembrane</keyword>
<evidence type="ECO:0000256" key="3">
    <source>
        <dbReference type="ARBA" id="ARBA00022475"/>
    </source>
</evidence>
<dbReference type="InterPro" id="IPR000045">
    <property type="entry name" value="Prepilin_IV_endopep_pep"/>
</dbReference>
<accession>A0A1T4KX72</accession>
<keyword evidence="5 7" id="KW-1133">Transmembrane helix</keyword>
<keyword evidence="10" id="KW-0489">Methyltransferase</keyword>
<dbReference type="AlphaFoldDB" id="A0A1T4KX72"/>
<feature type="transmembrane region" description="Helical" evidence="7">
    <location>
        <begin position="80"/>
        <end position="100"/>
    </location>
</feature>
<evidence type="ECO:0000256" key="1">
    <source>
        <dbReference type="ARBA" id="ARBA00004651"/>
    </source>
</evidence>
<dbReference type="Pfam" id="PF01478">
    <property type="entry name" value="Peptidase_A24"/>
    <property type="match status" value="1"/>
</dbReference>
<dbReference type="EMBL" id="FUWS01000001">
    <property type="protein sequence ID" value="SJZ46991.1"/>
    <property type="molecule type" value="Genomic_DNA"/>
</dbReference>
<dbReference type="Gene3D" id="1.20.120.1220">
    <property type="match status" value="1"/>
</dbReference>
<dbReference type="PANTHER" id="PTHR30487:SF0">
    <property type="entry name" value="PREPILIN LEADER PEPTIDASE_N-METHYLTRANSFERASE-RELATED"/>
    <property type="match status" value="1"/>
</dbReference>
<evidence type="ECO:0000313" key="10">
    <source>
        <dbReference type="EMBL" id="SJZ46991.1"/>
    </source>
</evidence>
<dbReference type="GO" id="GO:0006465">
    <property type="term" value="P:signal peptide processing"/>
    <property type="evidence" value="ECO:0007669"/>
    <property type="project" value="TreeGrafter"/>
</dbReference>
<feature type="transmembrane region" description="Helical" evidence="7">
    <location>
        <begin position="137"/>
        <end position="155"/>
    </location>
</feature>
<evidence type="ECO:0000256" key="2">
    <source>
        <dbReference type="ARBA" id="ARBA00005801"/>
    </source>
</evidence>
<evidence type="ECO:0000256" key="7">
    <source>
        <dbReference type="SAM" id="Phobius"/>
    </source>
</evidence>
<dbReference type="InterPro" id="IPR050882">
    <property type="entry name" value="Prepilin_peptidase/N-MTase"/>
</dbReference>
<dbReference type="Proteomes" id="UP000190637">
    <property type="component" value="Unassembled WGS sequence"/>
</dbReference>
<feature type="transmembrane region" description="Helical" evidence="7">
    <location>
        <begin position="201"/>
        <end position="228"/>
    </location>
</feature>
<organism evidence="10 11">
    <name type="scientific">Marinactinospora thermotolerans DSM 45154</name>
    <dbReference type="NCBI Taxonomy" id="1122192"/>
    <lineage>
        <taxon>Bacteria</taxon>
        <taxon>Bacillati</taxon>
        <taxon>Actinomycetota</taxon>
        <taxon>Actinomycetes</taxon>
        <taxon>Streptosporangiales</taxon>
        <taxon>Nocardiopsidaceae</taxon>
        <taxon>Marinactinospora</taxon>
    </lineage>
</organism>
<keyword evidence="3" id="KW-1003">Cell membrane</keyword>
<evidence type="ECO:0000313" key="11">
    <source>
        <dbReference type="Proteomes" id="UP000190637"/>
    </source>
</evidence>
<proteinExistence type="inferred from homology"/>
<dbReference type="Pfam" id="PF06750">
    <property type="entry name" value="A24_N_bact"/>
    <property type="match status" value="1"/>
</dbReference>
<evidence type="ECO:0000259" key="8">
    <source>
        <dbReference type="Pfam" id="PF01478"/>
    </source>
</evidence>
<keyword evidence="6 7" id="KW-0472">Membrane</keyword>
<dbReference type="GO" id="GO:0005886">
    <property type="term" value="C:plasma membrane"/>
    <property type="evidence" value="ECO:0007669"/>
    <property type="project" value="UniProtKB-SubCell"/>
</dbReference>
<evidence type="ECO:0000256" key="5">
    <source>
        <dbReference type="ARBA" id="ARBA00022989"/>
    </source>
</evidence>
<comment type="subcellular location">
    <subcellularLocation>
        <location evidence="1">Cell membrane</location>
        <topology evidence="1">Multi-pass membrane protein</topology>
    </subcellularLocation>
</comment>
<dbReference type="PANTHER" id="PTHR30487">
    <property type="entry name" value="TYPE 4 PREPILIN-LIKE PROTEINS LEADER PEPTIDE-PROCESSING ENZYME"/>
    <property type="match status" value="1"/>
</dbReference>
<keyword evidence="11" id="KW-1185">Reference proteome</keyword>
<reference evidence="10 11" key="1">
    <citation type="submission" date="2017-02" db="EMBL/GenBank/DDBJ databases">
        <authorList>
            <person name="Peterson S.W."/>
        </authorList>
    </citation>
    <scope>NUCLEOTIDE SEQUENCE [LARGE SCALE GENOMIC DNA]</scope>
    <source>
        <strain evidence="10 11">DSM 45154</strain>
    </source>
</reference>
<feature type="transmembrane region" description="Helical" evidence="7">
    <location>
        <begin position="162"/>
        <end position="181"/>
    </location>
</feature>
<sequence>MPSISVVLPALALALLGGLLGAVAGRVVPLFRAYEPVPDGSQGPPPPQCPHCGTRVPWPRWTPLPARFALTGRCADCATAVRAPAVVGVTAAAVLGGLALLPGRSAVEIPAFAFLGVVGVVLAVVDARTHRLPNPLVLPAYPVALALLGAAALAVPDGGGRMLTALAGMAGVAAFYWVLWFIHPAGMGWGDVKLSGLLGLYLGWCSLGSAVSGTFAAFLFSACYGLVLIALGRATRRSRIPFGPFMIAGAFAVIALGDPQPALLG</sequence>
<dbReference type="InterPro" id="IPR010627">
    <property type="entry name" value="Prepilin_pept_A24_N"/>
</dbReference>
<feature type="domain" description="Prepilin peptidase A24 N-terminal" evidence="9">
    <location>
        <begin position="44"/>
        <end position="86"/>
    </location>
</feature>
<dbReference type="RefSeq" id="WP_078759963.1">
    <property type="nucleotide sequence ID" value="NZ_FUWS01000001.1"/>
</dbReference>
<dbReference type="GO" id="GO:0008168">
    <property type="term" value="F:methyltransferase activity"/>
    <property type="evidence" value="ECO:0007669"/>
    <property type="project" value="UniProtKB-KW"/>
</dbReference>
<dbReference type="STRING" id="1122192.SAMN02745673_00586"/>
<feature type="transmembrane region" description="Helical" evidence="7">
    <location>
        <begin position="240"/>
        <end position="257"/>
    </location>
</feature>
<feature type="domain" description="Prepilin type IV endopeptidase peptidase" evidence="8">
    <location>
        <begin position="114"/>
        <end position="226"/>
    </location>
</feature>
<dbReference type="OrthoDB" id="2087435at2"/>
<feature type="transmembrane region" description="Helical" evidence="7">
    <location>
        <begin position="107"/>
        <end position="125"/>
    </location>
</feature>
<gene>
    <name evidence="10" type="ORF">SAMN02745673_00586</name>
</gene>
<dbReference type="GO" id="GO:0004190">
    <property type="term" value="F:aspartic-type endopeptidase activity"/>
    <property type="evidence" value="ECO:0007669"/>
    <property type="project" value="InterPro"/>
</dbReference>
<dbReference type="GO" id="GO:0032259">
    <property type="term" value="P:methylation"/>
    <property type="evidence" value="ECO:0007669"/>
    <property type="project" value="UniProtKB-KW"/>
</dbReference>
<name>A0A1T4KX72_9ACTN</name>